<protein>
    <submittedName>
        <fullName evidence="1">Uncharacterized protein</fullName>
    </submittedName>
</protein>
<evidence type="ECO:0000313" key="1">
    <source>
        <dbReference type="EMBL" id="UPK98497.1"/>
    </source>
</evidence>
<dbReference type="Proteomes" id="UP000830768">
    <property type="component" value="Chromosome 8"/>
</dbReference>
<dbReference type="EMBL" id="CP090036">
    <property type="protein sequence ID" value="UPK98497.1"/>
    <property type="molecule type" value="Genomic_DNA"/>
</dbReference>
<proteinExistence type="predicted"/>
<reference evidence="1" key="1">
    <citation type="submission" date="2021-11" db="EMBL/GenBank/DDBJ databases">
        <title>Fusarium solani-melongenae Genome sequencing and assembly.</title>
        <authorList>
            <person name="Xie S."/>
            <person name="Huang L."/>
            <person name="Zhang X."/>
        </authorList>
    </citation>
    <scope>NUCLEOTIDE SEQUENCE</scope>
    <source>
        <strain evidence="1">CRI 24-3</strain>
    </source>
</reference>
<accession>A0ACD3ZBN4</accession>
<evidence type="ECO:0000313" key="2">
    <source>
        <dbReference type="Proteomes" id="UP000830768"/>
    </source>
</evidence>
<name>A0ACD3ZBN4_FUSSC</name>
<organism evidence="1 2">
    <name type="scientific">Fusarium solani subsp. cucurbitae</name>
    <name type="common">Neocosmosporum cucurbitae</name>
    <dbReference type="NCBI Taxonomy" id="2747967"/>
    <lineage>
        <taxon>Eukaryota</taxon>
        <taxon>Fungi</taxon>
        <taxon>Dikarya</taxon>
        <taxon>Ascomycota</taxon>
        <taxon>Pezizomycotina</taxon>
        <taxon>Sordariomycetes</taxon>
        <taxon>Hypocreomycetidae</taxon>
        <taxon>Hypocreales</taxon>
        <taxon>Nectriaceae</taxon>
        <taxon>Fusarium</taxon>
        <taxon>Fusarium solani species complex</taxon>
    </lineage>
</organism>
<gene>
    <name evidence="1" type="ORF">LCI18_009432</name>
</gene>
<keyword evidence="2" id="KW-1185">Reference proteome</keyword>
<sequence length="1015" mass="112625">MGQGGKRKRAAKDAAQNPKKRNKNDSNTPAKTAQQPKPTFDKSPFVETPLGDERKREAGLYELLGSEDGNERIQAADCIVSGLLDGEGVPEAVLQRHLDRRLFRGLASGRNASRLGFSLVLTEILGQLYGEKELAESKYQGLSFDKVLQILTEKTQAIGNIPGQEERDHFFGQLFGIESFVRANILFRDISRWNTVLDLLLKLTSKKVWLRSQCGWVIVQSIEQMKQKDAEATLEKVSEANLGKTPEGVAIWLVATSKFPDLKVKPWKSSPLSKKSLGDVAAVLRESFQDQNKEQGERGQKNKQASWTAQLHFVWDIILAHYIKAGEPEVHEFELFWTRVVDDSLFSKGATEGQKFKGFMVFQKMLEGLVGLPSHIQVLFSKNLTLCMMNQAAKEDRYLHRAATKALRAIEAVNTAHPSTLIPLLKSLLGENGAYNFDQRTRSKTIDKILQSVTEETGLEAIHITKKPHDGLAKQEVDEATSTLRISADYLSKILTASASSSSGEIQQGVFAAALQELSQLAYSQPKNIPSEVLTEGIRELCRTRLESSFAKVSRRTEDYGTLCKAVASIDPDSVAMSEEIKSAVQDALARMQKLLKRKTKDNDEKNLAQGLAMLHAVSIFQLYNEDPDAMEVLKDLDQYSDRLKKGKSAESEEGNSELLVEILLSMVARPSSLMRQVSQQVFDAFTPKISAAGLELLTDPLASGESTKGQKELFNTEDEEMEVDGEEEGSDDDDENDSDIEIDSDVEFVDLKQNGDGEDDDDDDDDDDDEDEEEGDDDNKDEPQDLEEFLEKILKSHRLDKDADAESSDSDGDMSDSEMFAIDEQLAAAIKPRIENRGSDSKKQKRDAKQSVVNFKHRILDLLDIYVRNESLSPLAPALLLPLLGLMRTTSTKALATRACEIILNYQKALKKARGNRQEADEAAEEDDLLNLLRQVHEAAGQDNAHAYAKAASAASLVVASTLFAADKSKIEDVAAVYATSQCNWVLGKTKLQSSFFADWNNWCQNLASQANNA</sequence>